<evidence type="ECO:0000256" key="1">
    <source>
        <dbReference type="ARBA" id="ARBA00004308"/>
    </source>
</evidence>
<dbReference type="InterPro" id="IPR036013">
    <property type="entry name" value="Band_7/SPFH_dom_sf"/>
</dbReference>
<organism evidence="5 6">
    <name type="scientific">Sorangium cellulosum</name>
    <name type="common">Polyangium cellulosum</name>
    <dbReference type="NCBI Taxonomy" id="56"/>
    <lineage>
        <taxon>Bacteria</taxon>
        <taxon>Pseudomonadati</taxon>
        <taxon>Myxococcota</taxon>
        <taxon>Polyangia</taxon>
        <taxon>Polyangiales</taxon>
        <taxon>Polyangiaceae</taxon>
        <taxon>Sorangium</taxon>
    </lineage>
</organism>
<dbReference type="InterPro" id="IPR027705">
    <property type="entry name" value="Flotillin_fam"/>
</dbReference>
<evidence type="ECO:0008006" key="7">
    <source>
        <dbReference type="Google" id="ProtNLM"/>
    </source>
</evidence>
<evidence type="ECO:0000256" key="3">
    <source>
        <dbReference type="SAM" id="MobiDB-lite"/>
    </source>
</evidence>
<feature type="coiled-coil region" evidence="2">
    <location>
        <begin position="400"/>
        <end position="448"/>
    </location>
</feature>
<dbReference type="GO" id="GO:0005886">
    <property type="term" value="C:plasma membrane"/>
    <property type="evidence" value="ECO:0007669"/>
    <property type="project" value="TreeGrafter"/>
</dbReference>
<keyword evidence="4" id="KW-0472">Membrane</keyword>
<keyword evidence="4" id="KW-1133">Transmembrane helix</keyword>
<keyword evidence="2" id="KW-0175">Coiled coil</keyword>
<evidence type="ECO:0000313" key="5">
    <source>
        <dbReference type="EMBL" id="AUX44982.1"/>
    </source>
</evidence>
<proteinExistence type="predicted"/>
<accession>A0A2L0F099</accession>
<dbReference type="PANTHER" id="PTHR13806:SF31">
    <property type="entry name" value="FLOTILLIN-LIKE PROTEIN 1-RELATED"/>
    <property type="match status" value="1"/>
</dbReference>
<dbReference type="AlphaFoldDB" id="A0A2L0F099"/>
<feature type="transmembrane region" description="Helical" evidence="4">
    <location>
        <begin position="42"/>
        <end position="62"/>
    </location>
</feature>
<sequence>MSPPTRLGAGPGRTRDQATRASAPPLPCNAKELRVPTGTVPLVLILVGVLAFLALGMLVMYAKFYRQVDQGKALIINTRGEDPIVTFTGTMVLPIIHRAEYMDISVKTIEIDRRGKEGLICKDNIRADIKVTFFVQVNKTQDDVRTVARTIGCVRASNPETLEQLFAAKFSEALKTVGKRLNFEDLYKERQKFKDDILDVIGKDLSGFVLADAAIDYLEQTPVELLDKDNIMDAEGIRKITELTVLQNVQTNELRQKERMEIGSQNLNSDEAIFRFEQRRAEAEAKKAKEIAVAQAREQNEAARILSDERKKTLLLQEKNDEEALVAREARERGVQVAQKNKEREVAVENERVVKARELEIVSRERDVSLQQIAREKELEVQKKDIADVIRARIAVEKTVAEEEERIKDVRAVAEATRLKDVVRINAEAEAQEQLVKQIKNAEASEEAAKFRAREKLITADAELEASDKAARAKIRIAEGVQAESAAEGLARIRVKEADAQAIEKQGFAEARVTLEKMQAAASGEEKQGLARVIVKEAEAQAIEKQGRAEALVAKERLLAEATGIEQKGLAEARTREAEAIALEKRGLAEATAIKQRLLAEAAGTAEKAAAMKALDGVGREHEEFRLRLEKERAVELESLRIRADVARAQAEVLRGAFEHAKINIVGGDGAFFDRFIKAVTLGQSVDGMVDQSATVRSLVGDYLNGNASLPNDLKQLVTQPSPLGRPSDATLSGLLKSLLPSADDDGKKKIQALADRARELGLDELAHRSQQA</sequence>
<dbReference type="SUPFAM" id="SSF117892">
    <property type="entry name" value="Band 7/SPFH domain"/>
    <property type="match status" value="1"/>
</dbReference>
<dbReference type="PANTHER" id="PTHR13806">
    <property type="entry name" value="FLOTILLIN-RELATED"/>
    <property type="match status" value="1"/>
</dbReference>
<name>A0A2L0F099_SORCE</name>
<dbReference type="GO" id="GO:0012505">
    <property type="term" value="C:endomembrane system"/>
    <property type="evidence" value="ECO:0007669"/>
    <property type="project" value="UniProtKB-SubCell"/>
</dbReference>
<dbReference type="EMBL" id="CP012673">
    <property type="protein sequence ID" value="AUX44982.1"/>
    <property type="molecule type" value="Genomic_DNA"/>
</dbReference>
<dbReference type="Proteomes" id="UP000238348">
    <property type="component" value="Chromosome"/>
</dbReference>
<dbReference type="CDD" id="cd03399">
    <property type="entry name" value="SPFH_flotillin"/>
    <property type="match status" value="1"/>
</dbReference>
<dbReference type="Gene3D" id="3.30.479.30">
    <property type="entry name" value="Band 7 domain"/>
    <property type="match status" value="1"/>
</dbReference>
<keyword evidence="4" id="KW-0812">Transmembrane</keyword>
<feature type="region of interest" description="Disordered" evidence="3">
    <location>
        <begin position="1"/>
        <end position="26"/>
    </location>
</feature>
<evidence type="ECO:0000256" key="4">
    <source>
        <dbReference type="SAM" id="Phobius"/>
    </source>
</evidence>
<protein>
    <recommendedName>
        <fullName evidence="7">Band 7 domain-containing protein</fullName>
    </recommendedName>
</protein>
<evidence type="ECO:0000313" key="6">
    <source>
        <dbReference type="Proteomes" id="UP000238348"/>
    </source>
</evidence>
<evidence type="ECO:0000256" key="2">
    <source>
        <dbReference type="SAM" id="Coils"/>
    </source>
</evidence>
<reference evidence="5 6" key="1">
    <citation type="submission" date="2015-09" db="EMBL/GenBank/DDBJ databases">
        <title>Sorangium comparison.</title>
        <authorList>
            <person name="Zaburannyi N."/>
            <person name="Bunk B."/>
            <person name="Overmann J."/>
            <person name="Mueller R."/>
        </authorList>
    </citation>
    <scope>NUCLEOTIDE SEQUENCE [LARGE SCALE GENOMIC DNA]</scope>
    <source>
        <strain evidence="5 6">So ce26</strain>
    </source>
</reference>
<gene>
    <name evidence="5" type="ORF">SOCE26_064520</name>
</gene>
<comment type="subcellular location">
    <subcellularLocation>
        <location evidence="1">Endomembrane system</location>
    </subcellularLocation>
</comment>